<reference evidence="3" key="1">
    <citation type="submission" date="2025-08" db="UniProtKB">
        <authorList>
            <consortium name="RefSeq"/>
        </authorList>
    </citation>
    <scope>IDENTIFICATION</scope>
    <source>
        <tissue evidence="3">Gonad</tissue>
    </source>
</reference>
<feature type="compositionally biased region" description="Polar residues" evidence="1">
    <location>
        <begin position="182"/>
        <end position="194"/>
    </location>
</feature>
<evidence type="ECO:0000313" key="3">
    <source>
        <dbReference type="RefSeq" id="XP_019627069.1"/>
    </source>
</evidence>
<dbReference type="AlphaFoldDB" id="A0A6P4YZE8"/>
<dbReference type="OrthoDB" id="10036943at2759"/>
<name>A0A6P4YZE8_BRABE</name>
<dbReference type="RefSeq" id="XP_019627069.1">
    <property type="nucleotide sequence ID" value="XM_019771510.1"/>
</dbReference>
<feature type="region of interest" description="Disordered" evidence="1">
    <location>
        <begin position="1"/>
        <end position="20"/>
    </location>
</feature>
<protein>
    <submittedName>
        <fullName evidence="3">Uncharacterized protein LOC109471962 isoform X1</fullName>
    </submittedName>
</protein>
<dbReference type="GeneID" id="109471962"/>
<organism evidence="2 3">
    <name type="scientific">Branchiostoma belcheri</name>
    <name type="common">Amphioxus</name>
    <dbReference type="NCBI Taxonomy" id="7741"/>
    <lineage>
        <taxon>Eukaryota</taxon>
        <taxon>Metazoa</taxon>
        <taxon>Chordata</taxon>
        <taxon>Cephalochordata</taxon>
        <taxon>Leptocardii</taxon>
        <taxon>Amphioxiformes</taxon>
        <taxon>Branchiostomatidae</taxon>
        <taxon>Branchiostoma</taxon>
    </lineage>
</organism>
<feature type="region of interest" description="Disordered" evidence="1">
    <location>
        <begin position="95"/>
        <end position="137"/>
    </location>
</feature>
<gene>
    <name evidence="3" type="primary">LOC109471962</name>
</gene>
<evidence type="ECO:0000313" key="2">
    <source>
        <dbReference type="Proteomes" id="UP000515135"/>
    </source>
</evidence>
<sequence length="267" mass="29148">MAEVRVDISGTSPVKPAGAKKKTVKFVASSKKFKVIDKPPSALGLPKITDDVTPQLGDRVAFDINNDETVIPTSTDWPSLKTEEVDRVNFSVSAHCASTDPSDKEDEPKTSSLTDLSSSSAFSVRVRRASQPSRTKLSPAALKARCVRRRLNRLSGGDLFHLYTRRFMNTFLRRQPPRQDGNIISTKPDTQTGGKSDACTAIPSGVPGTTAMENSGDTSQEEMKQSLDTPEESSKELPAVFTEVDDEIQFRSDRVDPSQGLVELDNC</sequence>
<feature type="region of interest" description="Disordered" evidence="1">
    <location>
        <begin position="176"/>
        <end position="236"/>
    </location>
</feature>
<keyword evidence="2" id="KW-1185">Reference proteome</keyword>
<dbReference type="Proteomes" id="UP000515135">
    <property type="component" value="Unplaced"/>
</dbReference>
<proteinExistence type="predicted"/>
<dbReference type="KEGG" id="bbel:109471962"/>
<accession>A0A6P4YZE8</accession>
<evidence type="ECO:0000256" key="1">
    <source>
        <dbReference type="SAM" id="MobiDB-lite"/>
    </source>
</evidence>
<feature type="compositionally biased region" description="Low complexity" evidence="1">
    <location>
        <begin position="110"/>
        <end position="124"/>
    </location>
</feature>